<dbReference type="InterPro" id="IPR036779">
    <property type="entry name" value="LysM_dom_sf"/>
</dbReference>
<dbReference type="PANTHER" id="PTHR20932">
    <property type="entry name" value="LYSM AND PUTATIVE PEPTIDOGLYCAN-BINDING DOMAIN-CONTAINING PROTEIN"/>
    <property type="match status" value="1"/>
</dbReference>
<comment type="caution">
    <text evidence="3">The sequence shown here is derived from an EMBL/GenBank/DDBJ whole genome shotgun (WGS) entry which is preliminary data.</text>
</comment>
<evidence type="ECO:0000256" key="1">
    <source>
        <dbReference type="SAM" id="MobiDB-lite"/>
    </source>
</evidence>
<dbReference type="PROSITE" id="PS51782">
    <property type="entry name" value="LYSM"/>
    <property type="match status" value="1"/>
</dbReference>
<sequence>MLEGSAHVSKDEPVSVVIGDTRGGLIGERITSDPSPLLPQGLKDPPAYSSADDGRPPPLERTEEADQLPAYSEHQAVQPPLEKRGEDEPAPDVLHFVTPNDSVRSLALAYDVPVNALRKANNIYSDHLIQARRTVIVPGEYYKGGVSLSPRPVEGEEEEAKKGKVRRWMMACKVAEYDVALLYLEQAAWDFDIAVEAYREDERWEREHPLAAKEKARKGKNATTMGMRRFVGGDTSANAQ</sequence>
<dbReference type="Pfam" id="PF01476">
    <property type="entry name" value="LysM"/>
    <property type="match status" value="1"/>
</dbReference>
<dbReference type="PANTHER" id="PTHR20932:SF31">
    <property type="entry name" value="RING-TYPE DOMAIN-CONTAINING PROTEIN"/>
    <property type="match status" value="1"/>
</dbReference>
<dbReference type="SMART" id="SM00257">
    <property type="entry name" value="LysM"/>
    <property type="match status" value="1"/>
</dbReference>
<dbReference type="Gene3D" id="3.10.350.10">
    <property type="entry name" value="LysM domain"/>
    <property type="match status" value="1"/>
</dbReference>
<dbReference type="EMBL" id="NAJL01000027">
    <property type="protein sequence ID" value="TKA26656.1"/>
    <property type="molecule type" value="Genomic_DNA"/>
</dbReference>
<reference evidence="3 4" key="1">
    <citation type="submission" date="2017-03" db="EMBL/GenBank/DDBJ databases">
        <title>Genomes of endolithic fungi from Antarctica.</title>
        <authorList>
            <person name="Coleine C."/>
            <person name="Masonjones S."/>
            <person name="Stajich J.E."/>
        </authorList>
    </citation>
    <scope>NUCLEOTIDE SEQUENCE [LARGE SCALE GENOMIC DNA]</scope>
    <source>
        <strain evidence="3 4">CCFEE 6315</strain>
    </source>
</reference>
<protein>
    <recommendedName>
        <fullName evidence="2">LysM domain-containing protein</fullName>
    </recommendedName>
</protein>
<dbReference type="InterPro" id="IPR045030">
    <property type="entry name" value="LYSM1-4"/>
</dbReference>
<name>A0A4U0TXE2_9PEZI</name>
<feature type="compositionally biased region" description="Basic and acidic residues" evidence="1">
    <location>
        <begin position="52"/>
        <end position="64"/>
    </location>
</feature>
<dbReference type="Proteomes" id="UP000308549">
    <property type="component" value="Unassembled WGS sequence"/>
</dbReference>
<evidence type="ECO:0000313" key="4">
    <source>
        <dbReference type="Proteomes" id="UP000308549"/>
    </source>
</evidence>
<gene>
    <name evidence="3" type="ORF">B0A50_04764</name>
</gene>
<keyword evidence="4" id="KW-1185">Reference proteome</keyword>
<accession>A0A4U0TXE2</accession>
<dbReference type="OrthoDB" id="2107166at2759"/>
<evidence type="ECO:0000313" key="3">
    <source>
        <dbReference type="EMBL" id="TKA26656.1"/>
    </source>
</evidence>
<proteinExistence type="predicted"/>
<organism evidence="3 4">
    <name type="scientific">Salinomyces thailandicus</name>
    <dbReference type="NCBI Taxonomy" id="706561"/>
    <lineage>
        <taxon>Eukaryota</taxon>
        <taxon>Fungi</taxon>
        <taxon>Dikarya</taxon>
        <taxon>Ascomycota</taxon>
        <taxon>Pezizomycotina</taxon>
        <taxon>Dothideomycetes</taxon>
        <taxon>Dothideomycetidae</taxon>
        <taxon>Mycosphaerellales</taxon>
        <taxon>Teratosphaeriaceae</taxon>
        <taxon>Salinomyces</taxon>
    </lineage>
</organism>
<dbReference type="AlphaFoldDB" id="A0A4U0TXE2"/>
<feature type="domain" description="LysM" evidence="2">
    <location>
        <begin position="93"/>
        <end position="137"/>
    </location>
</feature>
<dbReference type="SUPFAM" id="SSF54106">
    <property type="entry name" value="LysM domain"/>
    <property type="match status" value="1"/>
</dbReference>
<evidence type="ECO:0000259" key="2">
    <source>
        <dbReference type="PROSITE" id="PS51782"/>
    </source>
</evidence>
<feature type="region of interest" description="Disordered" evidence="1">
    <location>
        <begin position="21"/>
        <end position="71"/>
    </location>
</feature>
<dbReference type="InterPro" id="IPR018392">
    <property type="entry name" value="LysM"/>
</dbReference>